<protein>
    <submittedName>
        <fullName evidence="6">Zinc transporter ZIP1</fullName>
    </submittedName>
</protein>
<gene>
    <name evidence="6" type="primary">SLC39A1_0</name>
    <name evidence="6" type="ORF">TCON_1109</name>
</gene>
<evidence type="ECO:0000313" key="7">
    <source>
        <dbReference type="Proteomes" id="UP001516464"/>
    </source>
</evidence>
<feature type="transmembrane region" description="Helical" evidence="5">
    <location>
        <begin position="235"/>
        <end position="253"/>
    </location>
</feature>
<dbReference type="Pfam" id="PF02535">
    <property type="entry name" value="Zip"/>
    <property type="match status" value="1"/>
</dbReference>
<dbReference type="EMBL" id="SBIQ01000061">
    <property type="protein sequence ID" value="KAF7683686.1"/>
    <property type="molecule type" value="Genomic_DNA"/>
</dbReference>
<proteinExistence type="predicted"/>
<sequence length="262" mass="29331">MEISQSFTIYILSIVIFIFTFIFAISYKLFARTSLSSYLKCFAGGVILSTMIFHIFPDLYLHKDSNIAPLFSGCSFLLLFSIDKLYLYSQSNEADSLPEGSTQAQALLFVIALSMHSFLEGLGIPTKKNAELFWYMVGLLGHKWIEAFALGVSIMIADFKPKTIFRLLLLYSSLTPLGAIISSVAMQLLSNSTYFKIGELVMTGISSGSFFYIGFIEMLNSEFSSGKKDKKAIKYKMTAIFLGFILMTVVVFICDTIEKWGL</sequence>
<comment type="caution">
    <text evidence="6">The sequence shown here is derived from an EMBL/GenBank/DDBJ whole genome shotgun (WGS) entry which is preliminary data.</text>
</comment>
<evidence type="ECO:0000256" key="3">
    <source>
        <dbReference type="ARBA" id="ARBA00022989"/>
    </source>
</evidence>
<evidence type="ECO:0000256" key="2">
    <source>
        <dbReference type="ARBA" id="ARBA00022692"/>
    </source>
</evidence>
<keyword evidence="2 5" id="KW-0812">Transmembrane</keyword>
<name>A0ABQ7HZR1_9MICR</name>
<accession>A0ABQ7HZR1</accession>
<dbReference type="Proteomes" id="UP001516464">
    <property type="component" value="Unassembled WGS sequence"/>
</dbReference>
<evidence type="ECO:0000256" key="1">
    <source>
        <dbReference type="ARBA" id="ARBA00004141"/>
    </source>
</evidence>
<evidence type="ECO:0000256" key="4">
    <source>
        <dbReference type="ARBA" id="ARBA00023136"/>
    </source>
</evidence>
<organism evidence="6 7">
    <name type="scientific">Astathelohania contejeani</name>
    <dbReference type="NCBI Taxonomy" id="164912"/>
    <lineage>
        <taxon>Eukaryota</taxon>
        <taxon>Fungi</taxon>
        <taxon>Fungi incertae sedis</taxon>
        <taxon>Microsporidia</taxon>
        <taxon>Astathelohaniidae</taxon>
        <taxon>Astathelohania</taxon>
    </lineage>
</organism>
<reference evidence="6 7" key="1">
    <citation type="submission" date="2019-01" db="EMBL/GenBank/DDBJ databases">
        <title>Genomes sequencing and comparative genomics of infectious freshwater microsporidia, Cucumispora dikerogammari and Thelohania contejeani.</title>
        <authorList>
            <person name="Cormier A."/>
            <person name="Giraud I."/>
            <person name="Wattier R."/>
            <person name="Teixeira M."/>
            <person name="Grandjean F."/>
            <person name="Rigaud T."/>
            <person name="Cordaux R."/>
        </authorList>
    </citation>
    <scope>NUCLEOTIDE SEQUENCE [LARGE SCALE GENOMIC DNA]</scope>
    <source>
        <strain evidence="6">T1</strain>
        <tissue evidence="6">Spores</tissue>
    </source>
</reference>
<feature type="transmembrane region" description="Helical" evidence="5">
    <location>
        <begin position="37"/>
        <end position="56"/>
    </location>
</feature>
<feature type="transmembrane region" description="Helical" evidence="5">
    <location>
        <begin position="168"/>
        <end position="188"/>
    </location>
</feature>
<dbReference type="PANTHER" id="PTHR11040:SF140">
    <property type="entry name" value="ZRT (ZRT), IRT- (IRT-) LIKE PROTEIN TRANSPORTER"/>
    <property type="match status" value="1"/>
</dbReference>
<feature type="transmembrane region" description="Helical" evidence="5">
    <location>
        <begin position="194"/>
        <end position="215"/>
    </location>
</feature>
<keyword evidence="7" id="KW-1185">Reference proteome</keyword>
<dbReference type="InterPro" id="IPR003689">
    <property type="entry name" value="ZIP"/>
</dbReference>
<evidence type="ECO:0000313" key="6">
    <source>
        <dbReference type="EMBL" id="KAF7683686.1"/>
    </source>
</evidence>
<evidence type="ECO:0000256" key="5">
    <source>
        <dbReference type="SAM" id="Phobius"/>
    </source>
</evidence>
<dbReference type="PANTHER" id="PTHR11040">
    <property type="entry name" value="ZINC/IRON TRANSPORTER"/>
    <property type="match status" value="1"/>
</dbReference>
<feature type="transmembrane region" description="Helical" evidence="5">
    <location>
        <begin position="132"/>
        <end position="156"/>
    </location>
</feature>
<comment type="subcellular location">
    <subcellularLocation>
        <location evidence="1">Membrane</location>
        <topology evidence="1">Multi-pass membrane protein</topology>
    </subcellularLocation>
</comment>
<keyword evidence="4 5" id="KW-0472">Membrane</keyword>
<keyword evidence="3 5" id="KW-1133">Transmembrane helix</keyword>
<feature type="transmembrane region" description="Helical" evidence="5">
    <location>
        <begin position="6"/>
        <end position="25"/>
    </location>
</feature>